<dbReference type="OrthoDB" id="752507at2759"/>
<keyword evidence="4" id="KW-0539">Nucleus</keyword>
<evidence type="ECO:0000313" key="7">
    <source>
        <dbReference type="EMBL" id="RYR21503.1"/>
    </source>
</evidence>
<dbReference type="PANTHER" id="PTHR13935:SF63">
    <property type="entry name" value="BHLH DOMAIN-CONTAINING PROTEIN"/>
    <property type="match status" value="1"/>
</dbReference>
<feature type="compositionally biased region" description="Basic and acidic residues" evidence="5">
    <location>
        <begin position="96"/>
        <end position="109"/>
    </location>
</feature>
<dbReference type="PANTHER" id="PTHR13935">
    <property type="entry name" value="ACHAETE-SCUTE TRANSCRIPTION FACTOR-RELATED"/>
    <property type="match status" value="1"/>
</dbReference>
<proteinExistence type="predicted"/>
<dbReference type="Pfam" id="PF00010">
    <property type="entry name" value="HLH"/>
    <property type="match status" value="1"/>
</dbReference>
<feature type="region of interest" description="Disordered" evidence="5">
    <location>
        <begin position="1"/>
        <end position="27"/>
    </location>
</feature>
<dbReference type="InterPro" id="IPR036638">
    <property type="entry name" value="HLH_DNA-bd_sf"/>
</dbReference>
<dbReference type="GO" id="GO:0046983">
    <property type="term" value="F:protein dimerization activity"/>
    <property type="evidence" value="ECO:0007669"/>
    <property type="project" value="InterPro"/>
</dbReference>
<sequence length="222" mass="25642">MDQLGSRSEASPSSTNDKKIERRLIEKKRRKHMRMLYSKLNALLPIDHNSTSPKEVLPLPDQVDKAINYIKNLKKKVKMAKEKRESLLGMGRKRTRDAGSRRDRPKPPQLEVHEMGSYLQIVMTCGLDSQFIFSEIIRILNEENIDVKSVKSSLVENSMHHVIYAEISQSLLQLGATKVSERLKRFVNEPTSEIELQSDHQLLDFEIDTDELAELLDFLEEK</sequence>
<protein>
    <recommendedName>
        <fullName evidence="6">BHLH domain-containing protein</fullName>
    </recommendedName>
</protein>
<evidence type="ECO:0000256" key="2">
    <source>
        <dbReference type="ARBA" id="ARBA00023015"/>
    </source>
</evidence>
<feature type="domain" description="BHLH" evidence="6">
    <location>
        <begin position="17"/>
        <end position="73"/>
    </location>
</feature>
<feature type="region of interest" description="Disordered" evidence="5">
    <location>
        <begin position="81"/>
        <end position="109"/>
    </location>
</feature>
<dbReference type="PROSITE" id="PS50888">
    <property type="entry name" value="BHLH"/>
    <property type="match status" value="1"/>
</dbReference>
<dbReference type="AlphaFoldDB" id="A0A445A4W9"/>
<dbReference type="GO" id="GO:0090575">
    <property type="term" value="C:RNA polymerase II transcription regulator complex"/>
    <property type="evidence" value="ECO:0007669"/>
    <property type="project" value="TreeGrafter"/>
</dbReference>
<keyword evidence="8" id="KW-1185">Reference proteome</keyword>
<evidence type="ECO:0000259" key="6">
    <source>
        <dbReference type="PROSITE" id="PS50888"/>
    </source>
</evidence>
<dbReference type="STRING" id="3818.A0A445A4W9"/>
<evidence type="ECO:0000256" key="3">
    <source>
        <dbReference type="ARBA" id="ARBA00023163"/>
    </source>
</evidence>
<organism evidence="7 8">
    <name type="scientific">Arachis hypogaea</name>
    <name type="common">Peanut</name>
    <dbReference type="NCBI Taxonomy" id="3818"/>
    <lineage>
        <taxon>Eukaryota</taxon>
        <taxon>Viridiplantae</taxon>
        <taxon>Streptophyta</taxon>
        <taxon>Embryophyta</taxon>
        <taxon>Tracheophyta</taxon>
        <taxon>Spermatophyta</taxon>
        <taxon>Magnoliopsida</taxon>
        <taxon>eudicotyledons</taxon>
        <taxon>Gunneridae</taxon>
        <taxon>Pentapetalae</taxon>
        <taxon>rosids</taxon>
        <taxon>fabids</taxon>
        <taxon>Fabales</taxon>
        <taxon>Fabaceae</taxon>
        <taxon>Papilionoideae</taxon>
        <taxon>50 kb inversion clade</taxon>
        <taxon>dalbergioids sensu lato</taxon>
        <taxon>Dalbergieae</taxon>
        <taxon>Pterocarpus clade</taxon>
        <taxon>Arachis</taxon>
    </lineage>
</organism>
<dbReference type="InterPro" id="IPR015660">
    <property type="entry name" value="MASH1/Ascl1a-like"/>
</dbReference>
<dbReference type="Gene3D" id="4.10.280.10">
    <property type="entry name" value="Helix-loop-helix DNA-binding domain"/>
    <property type="match status" value="1"/>
</dbReference>
<dbReference type="SMR" id="A0A445A4W9"/>
<dbReference type="GO" id="GO:0000981">
    <property type="term" value="F:DNA-binding transcription factor activity, RNA polymerase II-specific"/>
    <property type="evidence" value="ECO:0007669"/>
    <property type="project" value="TreeGrafter"/>
</dbReference>
<feature type="compositionally biased region" description="Polar residues" evidence="5">
    <location>
        <begin position="1"/>
        <end position="15"/>
    </location>
</feature>
<dbReference type="Proteomes" id="UP000289738">
    <property type="component" value="Chromosome B03"/>
</dbReference>
<gene>
    <name evidence="7" type="ORF">Ahy_B03g066810</name>
</gene>
<accession>A0A445A4W9</accession>
<keyword evidence="2" id="KW-0805">Transcription regulation</keyword>
<dbReference type="GO" id="GO:0000977">
    <property type="term" value="F:RNA polymerase II transcription regulatory region sequence-specific DNA binding"/>
    <property type="evidence" value="ECO:0007669"/>
    <property type="project" value="TreeGrafter"/>
</dbReference>
<dbReference type="Gramene" id="arahy.Tifrunner.gnm2.ann2.Ah13g202600.1">
    <property type="protein sequence ID" value="arahy.Tifrunner.gnm2.ann2.Ah13g202600.1-CDS"/>
    <property type="gene ID" value="arahy.Tifrunner.gnm2.ann2.Ah13g202600"/>
</dbReference>
<name>A0A445A4W9_ARAHY</name>
<evidence type="ECO:0000256" key="4">
    <source>
        <dbReference type="ARBA" id="ARBA00023242"/>
    </source>
</evidence>
<dbReference type="EMBL" id="SDMP01000013">
    <property type="protein sequence ID" value="RYR21503.1"/>
    <property type="molecule type" value="Genomic_DNA"/>
</dbReference>
<evidence type="ECO:0000256" key="5">
    <source>
        <dbReference type="SAM" id="MobiDB-lite"/>
    </source>
</evidence>
<evidence type="ECO:0000313" key="8">
    <source>
        <dbReference type="Proteomes" id="UP000289738"/>
    </source>
</evidence>
<evidence type="ECO:0000256" key="1">
    <source>
        <dbReference type="ARBA" id="ARBA00004123"/>
    </source>
</evidence>
<reference evidence="7 8" key="1">
    <citation type="submission" date="2019-01" db="EMBL/GenBank/DDBJ databases">
        <title>Sequencing of cultivated peanut Arachis hypogaea provides insights into genome evolution and oil improvement.</title>
        <authorList>
            <person name="Chen X."/>
        </authorList>
    </citation>
    <scope>NUCLEOTIDE SEQUENCE [LARGE SCALE GENOMIC DNA]</scope>
    <source>
        <strain evidence="8">cv. Fuhuasheng</strain>
        <tissue evidence="7">Leaves</tissue>
    </source>
</reference>
<keyword evidence="3" id="KW-0804">Transcription</keyword>
<comment type="subcellular location">
    <subcellularLocation>
        <location evidence="1">Nucleus</location>
    </subcellularLocation>
</comment>
<comment type="caution">
    <text evidence="7">The sequence shown here is derived from an EMBL/GenBank/DDBJ whole genome shotgun (WGS) entry which is preliminary data.</text>
</comment>
<dbReference type="InterPro" id="IPR011598">
    <property type="entry name" value="bHLH_dom"/>
</dbReference>
<dbReference type="SUPFAM" id="SSF47459">
    <property type="entry name" value="HLH, helix-loop-helix DNA-binding domain"/>
    <property type="match status" value="1"/>
</dbReference>